<dbReference type="EMBL" id="ML179041">
    <property type="protein sequence ID" value="THV06763.1"/>
    <property type="molecule type" value="Genomic_DNA"/>
</dbReference>
<evidence type="ECO:0000313" key="3">
    <source>
        <dbReference type="Proteomes" id="UP000297245"/>
    </source>
</evidence>
<feature type="non-terminal residue" evidence="2">
    <location>
        <position position="1"/>
    </location>
</feature>
<sequence length="81" mass="8895">QASRRGTIFTHILAGLAGGSIVVGAGYTWYYFSGVKEVVDATKQFKSYAFQTKNSVDERHPNTALNYLRTVVKSHFAIVPG</sequence>
<reference evidence="2 3" key="1">
    <citation type="journal article" date="2019" name="Nat. Ecol. Evol.">
        <title>Megaphylogeny resolves global patterns of mushroom evolution.</title>
        <authorList>
            <person name="Varga T."/>
            <person name="Krizsan K."/>
            <person name="Foldi C."/>
            <person name="Dima B."/>
            <person name="Sanchez-Garcia M."/>
            <person name="Sanchez-Ramirez S."/>
            <person name="Szollosi G.J."/>
            <person name="Szarkandi J.G."/>
            <person name="Papp V."/>
            <person name="Albert L."/>
            <person name="Andreopoulos W."/>
            <person name="Angelini C."/>
            <person name="Antonin V."/>
            <person name="Barry K.W."/>
            <person name="Bougher N.L."/>
            <person name="Buchanan P."/>
            <person name="Buyck B."/>
            <person name="Bense V."/>
            <person name="Catcheside P."/>
            <person name="Chovatia M."/>
            <person name="Cooper J."/>
            <person name="Damon W."/>
            <person name="Desjardin D."/>
            <person name="Finy P."/>
            <person name="Geml J."/>
            <person name="Haridas S."/>
            <person name="Hughes K."/>
            <person name="Justo A."/>
            <person name="Karasinski D."/>
            <person name="Kautmanova I."/>
            <person name="Kiss B."/>
            <person name="Kocsube S."/>
            <person name="Kotiranta H."/>
            <person name="LaButti K.M."/>
            <person name="Lechner B.E."/>
            <person name="Liimatainen K."/>
            <person name="Lipzen A."/>
            <person name="Lukacs Z."/>
            <person name="Mihaltcheva S."/>
            <person name="Morgado L.N."/>
            <person name="Niskanen T."/>
            <person name="Noordeloos M.E."/>
            <person name="Ohm R.A."/>
            <person name="Ortiz-Santana B."/>
            <person name="Ovrebo C."/>
            <person name="Racz N."/>
            <person name="Riley R."/>
            <person name="Savchenko A."/>
            <person name="Shiryaev A."/>
            <person name="Soop K."/>
            <person name="Spirin V."/>
            <person name="Szebenyi C."/>
            <person name="Tomsovsky M."/>
            <person name="Tulloss R.E."/>
            <person name="Uehling J."/>
            <person name="Grigoriev I.V."/>
            <person name="Vagvolgyi C."/>
            <person name="Papp T."/>
            <person name="Martin F.M."/>
            <person name="Miettinen O."/>
            <person name="Hibbett D.S."/>
            <person name="Nagy L.G."/>
        </authorList>
    </citation>
    <scope>NUCLEOTIDE SEQUENCE [LARGE SCALE GENOMIC DNA]</scope>
    <source>
        <strain evidence="2 3">CBS 962.96</strain>
    </source>
</reference>
<organism evidence="2 3">
    <name type="scientific">Dendrothele bispora (strain CBS 962.96)</name>
    <dbReference type="NCBI Taxonomy" id="1314807"/>
    <lineage>
        <taxon>Eukaryota</taxon>
        <taxon>Fungi</taxon>
        <taxon>Dikarya</taxon>
        <taxon>Basidiomycota</taxon>
        <taxon>Agaricomycotina</taxon>
        <taxon>Agaricomycetes</taxon>
        <taxon>Agaricomycetidae</taxon>
        <taxon>Agaricales</taxon>
        <taxon>Agaricales incertae sedis</taxon>
        <taxon>Dendrothele</taxon>
    </lineage>
</organism>
<keyword evidence="1" id="KW-0472">Membrane</keyword>
<feature type="transmembrane region" description="Helical" evidence="1">
    <location>
        <begin position="12"/>
        <end position="32"/>
    </location>
</feature>
<proteinExistence type="predicted"/>
<protein>
    <submittedName>
        <fullName evidence="2">Uncharacterized protein</fullName>
    </submittedName>
</protein>
<keyword evidence="3" id="KW-1185">Reference proteome</keyword>
<name>A0A4S8MU41_DENBC</name>
<dbReference type="OrthoDB" id="3060772at2759"/>
<dbReference type="AlphaFoldDB" id="A0A4S8MU41"/>
<dbReference type="Proteomes" id="UP000297245">
    <property type="component" value="Unassembled WGS sequence"/>
</dbReference>
<feature type="non-terminal residue" evidence="2">
    <location>
        <position position="81"/>
    </location>
</feature>
<accession>A0A4S8MU41</accession>
<evidence type="ECO:0000313" key="2">
    <source>
        <dbReference type="EMBL" id="THV06763.1"/>
    </source>
</evidence>
<keyword evidence="1" id="KW-1133">Transmembrane helix</keyword>
<keyword evidence="1" id="KW-0812">Transmembrane</keyword>
<evidence type="ECO:0000256" key="1">
    <source>
        <dbReference type="SAM" id="Phobius"/>
    </source>
</evidence>
<gene>
    <name evidence="2" type="ORF">K435DRAFT_556922</name>
</gene>